<evidence type="ECO:0000313" key="2">
    <source>
        <dbReference type="EMBL" id="MFI7588374.1"/>
    </source>
</evidence>
<dbReference type="PANTHER" id="PTHR13136:SF11">
    <property type="entry name" value="TESTIS-EXPRESSED PROTEIN 30"/>
    <property type="match status" value="1"/>
</dbReference>
<keyword evidence="3" id="KW-1185">Reference proteome</keyword>
<dbReference type="Proteomes" id="UP001612915">
    <property type="component" value="Unassembled WGS sequence"/>
</dbReference>
<dbReference type="SUPFAM" id="SSF53474">
    <property type="entry name" value="alpha/beta-Hydrolases"/>
    <property type="match status" value="1"/>
</dbReference>
<dbReference type="InterPro" id="IPR026555">
    <property type="entry name" value="NSL3/Tex30"/>
</dbReference>
<sequence length="227" mass="23304">MPEPELLDAETPLGPGRFHLSWPGASSTGVLVVGHGAGGGVGATDIVAARQAAYELGWVVALYEQPWKVAGGRVAPAPPRLDVGWLAGMETLTTALGERGITTAADGVPLVLGGRSAGARVACRTAEQLGAAGVLCLAFPLHPPGRPEKSRAFELLGAGVPRLVVQGERDPFGRPEEYGEVLAEANGGVRLVPVPGDHSLRSAPPVRAAVGEWLGSLPGMLRRGSVL</sequence>
<organism evidence="2 3">
    <name type="scientific">Spongisporangium articulatum</name>
    <dbReference type="NCBI Taxonomy" id="3362603"/>
    <lineage>
        <taxon>Bacteria</taxon>
        <taxon>Bacillati</taxon>
        <taxon>Actinomycetota</taxon>
        <taxon>Actinomycetes</taxon>
        <taxon>Kineosporiales</taxon>
        <taxon>Kineosporiaceae</taxon>
        <taxon>Spongisporangium</taxon>
    </lineage>
</organism>
<comment type="caution">
    <text evidence="2">The sequence shown here is derived from an EMBL/GenBank/DDBJ whole genome shotgun (WGS) entry which is preliminary data.</text>
</comment>
<protein>
    <submittedName>
        <fullName evidence="2">Alpha/beta family hydrolase</fullName>
    </submittedName>
</protein>
<dbReference type="Pfam" id="PF20408">
    <property type="entry name" value="Abhydrolase_11"/>
    <property type="match status" value="1"/>
</dbReference>
<feature type="domain" description="KANL3/Tex30 alpha/beta hydrolase-like" evidence="1">
    <location>
        <begin position="30"/>
        <end position="201"/>
    </location>
</feature>
<dbReference type="Gene3D" id="3.40.50.1820">
    <property type="entry name" value="alpha/beta hydrolase"/>
    <property type="match status" value="1"/>
</dbReference>
<evidence type="ECO:0000259" key="1">
    <source>
        <dbReference type="Pfam" id="PF20408"/>
    </source>
</evidence>
<reference evidence="2 3" key="1">
    <citation type="submission" date="2024-10" db="EMBL/GenBank/DDBJ databases">
        <title>The Natural Products Discovery Center: Release of the First 8490 Sequenced Strains for Exploring Actinobacteria Biosynthetic Diversity.</title>
        <authorList>
            <person name="Kalkreuter E."/>
            <person name="Kautsar S.A."/>
            <person name="Yang D."/>
            <person name="Bader C.D."/>
            <person name="Teijaro C.N."/>
            <person name="Fluegel L."/>
            <person name="Davis C.M."/>
            <person name="Simpson J.R."/>
            <person name="Lauterbach L."/>
            <person name="Steele A.D."/>
            <person name="Gui C."/>
            <person name="Meng S."/>
            <person name="Li G."/>
            <person name="Viehrig K."/>
            <person name="Ye F."/>
            <person name="Su P."/>
            <person name="Kiefer A.F."/>
            <person name="Nichols A."/>
            <person name="Cepeda A.J."/>
            <person name="Yan W."/>
            <person name="Fan B."/>
            <person name="Jiang Y."/>
            <person name="Adhikari A."/>
            <person name="Zheng C.-J."/>
            <person name="Schuster L."/>
            <person name="Cowan T.M."/>
            <person name="Smanski M.J."/>
            <person name="Chevrette M.G."/>
            <person name="De Carvalho L.P.S."/>
            <person name="Shen B."/>
        </authorList>
    </citation>
    <scope>NUCLEOTIDE SEQUENCE [LARGE SCALE GENOMIC DNA]</scope>
    <source>
        <strain evidence="2 3">NPDC049639</strain>
    </source>
</reference>
<dbReference type="GO" id="GO:0016787">
    <property type="term" value="F:hydrolase activity"/>
    <property type="evidence" value="ECO:0007669"/>
    <property type="project" value="UniProtKB-KW"/>
</dbReference>
<evidence type="ECO:0000313" key="3">
    <source>
        <dbReference type="Proteomes" id="UP001612915"/>
    </source>
</evidence>
<gene>
    <name evidence="2" type="ORF">ACIB24_14995</name>
</gene>
<dbReference type="PANTHER" id="PTHR13136">
    <property type="entry name" value="TESTIS DEVELOPMENT PROTEIN PRTD"/>
    <property type="match status" value="1"/>
</dbReference>
<dbReference type="EMBL" id="JBITLV010000004">
    <property type="protein sequence ID" value="MFI7588374.1"/>
    <property type="molecule type" value="Genomic_DNA"/>
</dbReference>
<dbReference type="RefSeq" id="WP_398281816.1">
    <property type="nucleotide sequence ID" value="NZ_JBITLV010000004.1"/>
</dbReference>
<dbReference type="InterPro" id="IPR046879">
    <property type="entry name" value="KANL3/Tex30_Abhydrolase"/>
</dbReference>
<proteinExistence type="predicted"/>
<dbReference type="InterPro" id="IPR029058">
    <property type="entry name" value="AB_hydrolase_fold"/>
</dbReference>
<name>A0ABW8APR7_9ACTN</name>
<accession>A0ABW8APR7</accession>
<keyword evidence="2" id="KW-0378">Hydrolase</keyword>